<protein>
    <recommendedName>
        <fullName evidence="3">glucan endo-1,3-beta-D-glucosidase</fullName>
        <ecNumber evidence="3">3.2.1.39</ecNumber>
    </recommendedName>
</protein>
<evidence type="ECO:0000256" key="11">
    <source>
        <dbReference type="SAM" id="SignalP"/>
    </source>
</evidence>
<dbReference type="PANTHER" id="PTHR31983">
    <property type="entry name" value="ENDO-1,3(4)-BETA-GLUCANASE 1"/>
    <property type="match status" value="1"/>
</dbReference>
<dbReference type="GO" id="GO:0042973">
    <property type="term" value="F:glucan endo-1,3-beta-D-glucosidase activity"/>
    <property type="evidence" value="ECO:0007669"/>
    <property type="project" value="UniProtKB-EC"/>
</dbReference>
<evidence type="ECO:0000256" key="1">
    <source>
        <dbReference type="ARBA" id="ARBA00000382"/>
    </source>
</evidence>
<keyword evidence="4" id="KW-0378">Hydrolase</keyword>
<dbReference type="GO" id="GO:0052861">
    <property type="term" value="F:endo-1,3(4)-beta-glucanase activity"/>
    <property type="evidence" value="ECO:0007669"/>
    <property type="project" value="InterPro"/>
</dbReference>
<keyword evidence="10" id="KW-1133">Transmembrane helix</keyword>
<dbReference type="InterPro" id="IPR040451">
    <property type="entry name" value="GH81_N"/>
</dbReference>
<evidence type="ECO:0000256" key="6">
    <source>
        <dbReference type="ARBA" id="ARBA00023295"/>
    </source>
</evidence>
<feature type="compositionally biased region" description="Basic and acidic residues" evidence="9">
    <location>
        <begin position="992"/>
        <end position="1001"/>
    </location>
</feature>
<keyword evidence="11" id="KW-0732">Signal</keyword>
<dbReference type="Pfam" id="PF17652">
    <property type="entry name" value="Glyco_hydro81C"/>
    <property type="match status" value="1"/>
</dbReference>
<comment type="caution">
    <text evidence="14">The sequence shown here is derived from an EMBL/GenBank/DDBJ whole genome shotgun (WGS) entry which is preliminary data.</text>
</comment>
<feature type="transmembrane region" description="Helical" evidence="10">
    <location>
        <begin position="1060"/>
        <end position="1081"/>
    </location>
</feature>
<dbReference type="AlphaFoldDB" id="A0AAV1UC02"/>
<evidence type="ECO:0000256" key="3">
    <source>
        <dbReference type="ARBA" id="ARBA00012780"/>
    </source>
</evidence>
<keyword evidence="7" id="KW-0961">Cell wall biogenesis/degradation</keyword>
<feature type="region of interest" description="Disordered" evidence="9">
    <location>
        <begin position="992"/>
        <end position="1018"/>
    </location>
</feature>
<evidence type="ECO:0000256" key="2">
    <source>
        <dbReference type="ARBA" id="ARBA00010730"/>
    </source>
</evidence>
<feature type="chain" id="PRO_5043875250" description="glucan endo-1,3-beta-D-glucosidase" evidence="11">
    <location>
        <begin position="19"/>
        <end position="1083"/>
    </location>
</feature>
<accession>A0AAV1UC02</accession>
<dbReference type="Gene3D" id="1.20.5.420">
    <property type="entry name" value="Immunoglobulin FC, subunit C"/>
    <property type="match status" value="1"/>
</dbReference>
<keyword evidence="5" id="KW-0119">Carbohydrate metabolism</keyword>
<organism evidence="14 15">
    <name type="scientific">Peronospora matthiolae</name>
    <dbReference type="NCBI Taxonomy" id="2874970"/>
    <lineage>
        <taxon>Eukaryota</taxon>
        <taxon>Sar</taxon>
        <taxon>Stramenopiles</taxon>
        <taxon>Oomycota</taxon>
        <taxon>Peronosporomycetes</taxon>
        <taxon>Peronosporales</taxon>
        <taxon>Peronosporaceae</taxon>
        <taxon>Peronospora</taxon>
    </lineage>
</organism>
<evidence type="ECO:0000256" key="7">
    <source>
        <dbReference type="ARBA" id="ARBA00023316"/>
    </source>
</evidence>
<keyword evidence="10" id="KW-0472">Membrane</keyword>
<dbReference type="GO" id="GO:0071555">
    <property type="term" value="P:cell wall organization"/>
    <property type="evidence" value="ECO:0007669"/>
    <property type="project" value="UniProtKB-KW"/>
</dbReference>
<evidence type="ECO:0000313" key="15">
    <source>
        <dbReference type="Proteomes" id="UP001162060"/>
    </source>
</evidence>
<name>A0AAV1UC02_9STRA</name>
<dbReference type="PANTHER" id="PTHR31983:SF0">
    <property type="entry name" value="GLUCAN ENDO-1,3-BETA-D-GLUCOSIDASE 2"/>
    <property type="match status" value="1"/>
</dbReference>
<dbReference type="InterPro" id="IPR040720">
    <property type="entry name" value="GH81_C"/>
</dbReference>
<feature type="domain" description="Glycosyl hydrolase family 81 C-terminal" evidence="13">
    <location>
        <begin position="411"/>
        <end position="765"/>
    </location>
</feature>
<gene>
    <name evidence="14" type="ORF">PM001_LOCUS17245</name>
</gene>
<feature type="transmembrane region" description="Helical" evidence="10">
    <location>
        <begin position="1027"/>
        <end position="1048"/>
    </location>
</feature>
<reference evidence="14" key="1">
    <citation type="submission" date="2024-01" db="EMBL/GenBank/DDBJ databases">
        <authorList>
            <person name="Webb A."/>
        </authorList>
    </citation>
    <scope>NUCLEOTIDE SEQUENCE</scope>
    <source>
        <strain evidence="14">Pm1</strain>
    </source>
</reference>
<evidence type="ECO:0000259" key="13">
    <source>
        <dbReference type="Pfam" id="PF17652"/>
    </source>
</evidence>
<keyword evidence="10" id="KW-0812">Transmembrane</keyword>
<evidence type="ECO:0000259" key="12">
    <source>
        <dbReference type="Pfam" id="PF03639"/>
    </source>
</evidence>
<dbReference type="PROSITE" id="PS52008">
    <property type="entry name" value="GH81"/>
    <property type="match status" value="1"/>
</dbReference>
<evidence type="ECO:0000313" key="14">
    <source>
        <dbReference type="EMBL" id="CAK7932095.1"/>
    </source>
</evidence>
<evidence type="ECO:0000256" key="5">
    <source>
        <dbReference type="ARBA" id="ARBA00023277"/>
    </source>
</evidence>
<dbReference type="Pfam" id="PF03639">
    <property type="entry name" value="Glyco_hydro_81"/>
    <property type="match status" value="1"/>
</dbReference>
<dbReference type="InterPro" id="IPR005200">
    <property type="entry name" value="Endo-beta-glucanase"/>
</dbReference>
<evidence type="ECO:0000256" key="10">
    <source>
        <dbReference type="SAM" id="Phobius"/>
    </source>
</evidence>
<feature type="domain" description="Glycosyl hydrolase family 81 N-terminal" evidence="12">
    <location>
        <begin position="70"/>
        <end position="385"/>
    </location>
</feature>
<sequence>MVQGVFSLLLLLWTGVSAVPGADLKLPLPFPVTTHPLQLPSSLFAASERLPLNAHVVNSSTMGNPKLLADVPFPTGAWWTNLVLAEGKSAIASLPYVFKILSEKLHVSYPFRVVTPTDIVEGFIAQMVFSSQPSSISSLPMAHQVVDFDDFSTTVRFSRGQTEEFRVFLVRGSPYITMEFRHSRPLIEAMDGLQIVHFERLLGLKLMNGDDVPFATFAAELNNGQTWYVYASDSTLELQLNSNRQLTTDMEFTGVLRVALCLDAKLWPHLLESASIYAVGGEVVHSMNPQDPEKALLDFQWKTRSFSTFHGQTDEVTAEENEKLLMLTLPHHLDVMQVQKGAGKLKEGKNRVLPKLKYICIRGPMQGIFGDVWHMQEMLTPVEWNYAEEGLFSEDFSSSSVDNKRKRLNMRETVKQAIFHELSIDADKYPQPLSPDVYNFGKQVSRDARLLLIADKFGQEEMKLKLLTKIEMELVDWLNATNANHFVYDQTFGGVITNDGWHNKEADYGNGYYNDHHFHYGYLIYALAAIRKLDPNFIAENSQACALLIGDIGTPLLNSNTPFFNDLPAQLLFPTARHKDWFVGHSYASGLFPMEVGKSQESSSECINAYYSLTLFSSLDKDASNGQGHSSYHQFARLLLATELRSVKKYWHMRQNSDIYEPVFAKNAMVGVVGELSVVYNTWFGNRAVYIHGINMLPFTPITPQLLDEKFVAREYPILSQDLPDLDPHDIWRSIVVMDHAILDAAEGWEELTKTVESFDTWSSRTNAMYWIATRPSWFEQKNRRELRGPPVDVETTCFGYPACASAGVNGTALMCCGTLPGCCPSALGCCPQDSSDDLPSNACYGEHECAVLGLGCCNSIDGCCDPDSVSGTVLGCCKNQHVLASNVTYKAEGQLKGSAFCFGEPLCEAANLDCCSAPGGCCSNAESKLGCCLSKKTSAAGSSAPHSGQDSCHGQPLCGAAGLDCCSWDGGCCKPDPVTGGKLDCCQDERADKPSRDTRPVHIGNVEENDGSQDSPGEFNSGITRILIGLGMAIMLVLTVYAVGLCYRRRGYSNIDGDMRALYCAGLMVGVIAFFIFLVVTS</sequence>
<comment type="similarity">
    <text evidence="2">Belongs to the glycosyl hydrolase 81 family.</text>
</comment>
<dbReference type="Gene3D" id="2.70.98.30">
    <property type="entry name" value="Golgi alpha-mannosidase II, domain 4"/>
    <property type="match status" value="1"/>
</dbReference>
<keyword evidence="8" id="KW-0624">Polysaccharide degradation</keyword>
<proteinExistence type="inferred from homology"/>
<dbReference type="EMBL" id="CAKLBY020000188">
    <property type="protein sequence ID" value="CAK7932095.1"/>
    <property type="molecule type" value="Genomic_DNA"/>
</dbReference>
<evidence type="ECO:0000256" key="4">
    <source>
        <dbReference type="ARBA" id="ARBA00022801"/>
    </source>
</evidence>
<comment type="catalytic activity">
    <reaction evidence="1">
        <text>Hydrolysis of (1-&gt;3)-beta-D-glucosidic linkages in (1-&gt;3)-beta-D-glucans.</text>
        <dbReference type="EC" id="3.2.1.39"/>
    </reaction>
</comment>
<dbReference type="GO" id="GO:0000272">
    <property type="term" value="P:polysaccharide catabolic process"/>
    <property type="evidence" value="ECO:0007669"/>
    <property type="project" value="UniProtKB-KW"/>
</dbReference>
<evidence type="ECO:0000256" key="9">
    <source>
        <dbReference type="SAM" id="MobiDB-lite"/>
    </source>
</evidence>
<dbReference type="Proteomes" id="UP001162060">
    <property type="component" value="Unassembled WGS sequence"/>
</dbReference>
<dbReference type="EC" id="3.2.1.39" evidence="3"/>
<keyword evidence="6" id="KW-0326">Glycosidase</keyword>
<feature type="signal peptide" evidence="11">
    <location>
        <begin position="1"/>
        <end position="18"/>
    </location>
</feature>
<evidence type="ECO:0000256" key="8">
    <source>
        <dbReference type="ARBA" id="ARBA00023326"/>
    </source>
</evidence>